<organism evidence="3 4">
    <name type="scientific">Alicyclobacillus tolerans</name>
    <dbReference type="NCBI Taxonomy" id="90970"/>
    <lineage>
        <taxon>Bacteria</taxon>
        <taxon>Bacillati</taxon>
        <taxon>Bacillota</taxon>
        <taxon>Bacilli</taxon>
        <taxon>Bacillales</taxon>
        <taxon>Alicyclobacillaceae</taxon>
        <taxon>Alicyclobacillus</taxon>
    </lineage>
</organism>
<dbReference type="Proteomes" id="UP001229209">
    <property type="component" value="Unassembled WGS sequence"/>
</dbReference>
<dbReference type="InterPro" id="IPR011528">
    <property type="entry name" value="NERD"/>
</dbReference>
<reference evidence="3 4" key="1">
    <citation type="submission" date="2023-07" db="EMBL/GenBank/DDBJ databases">
        <title>Genomic Encyclopedia of Type Strains, Phase IV (KMG-IV): sequencing the most valuable type-strain genomes for metagenomic binning, comparative biology and taxonomic classification.</title>
        <authorList>
            <person name="Goeker M."/>
        </authorList>
    </citation>
    <scope>NUCLEOTIDE SEQUENCE [LARGE SCALE GENOMIC DNA]</scope>
    <source>
        <strain evidence="3 4">DSM 25924</strain>
    </source>
</reference>
<name>A0ABT9LUU5_9BACL</name>
<keyword evidence="4" id="KW-1185">Reference proteome</keyword>
<dbReference type="EMBL" id="JAURUO010000004">
    <property type="protein sequence ID" value="MDP9728051.1"/>
    <property type="molecule type" value="Genomic_DNA"/>
</dbReference>
<dbReference type="PROSITE" id="PS50965">
    <property type="entry name" value="NERD"/>
    <property type="match status" value="1"/>
</dbReference>
<comment type="caution">
    <text evidence="3">The sequence shown here is derived from an EMBL/GenBank/DDBJ whole genome shotgun (WGS) entry which is preliminary data.</text>
</comment>
<feature type="domain" description="NERD" evidence="2">
    <location>
        <begin position="95"/>
        <end position="215"/>
    </location>
</feature>
<keyword evidence="1" id="KW-0472">Membrane</keyword>
<keyword evidence="1" id="KW-0812">Transmembrane</keyword>
<evidence type="ECO:0000313" key="4">
    <source>
        <dbReference type="Proteomes" id="UP001229209"/>
    </source>
</evidence>
<protein>
    <recommendedName>
        <fullName evidence="2">NERD domain-containing protein</fullName>
    </recommendedName>
</protein>
<sequence length="271" mass="30757">MTYGSAYTVYENFVIGRQLMMAEIVKGEQNHLESDLDDWRRRRRYAWFFIAVGALLFLIGPMATRPMYSLLGMLTIAVAAMVLKRVRTEMNVLGAGLAGEEAAILAFSELPSGYTVYSDLVVEWDGKSSQIDHVIVAPHGVFVVETKNIVGTIVGQTEEADWIQYKTTASGHTYEKRVYSPLKQVGTHVYRLAERLKEEGVRVWVQGIVYFSNPDVHLDVDGDSRMPMFLVSQGGAEKLLDYVENYEGKELSKDERRRIDRVLRESMFDPD</sequence>
<accession>A0ABT9LUU5</accession>
<proteinExistence type="predicted"/>
<keyword evidence="1" id="KW-1133">Transmembrane helix</keyword>
<evidence type="ECO:0000259" key="2">
    <source>
        <dbReference type="PROSITE" id="PS50965"/>
    </source>
</evidence>
<dbReference type="Pfam" id="PF08378">
    <property type="entry name" value="NERD"/>
    <property type="match status" value="1"/>
</dbReference>
<gene>
    <name evidence="3" type="ORF">J2S04_000982</name>
</gene>
<evidence type="ECO:0000313" key="3">
    <source>
        <dbReference type="EMBL" id="MDP9728051.1"/>
    </source>
</evidence>
<evidence type="ECO:0000256" key="1">
    <source>
        <dbReference type="SAM" id="Phobius"/>
    </source>
</evidence>
<feature type="transmembrane region" description="Helical" evidence="1">
    <location>
        <begin position="45"/>
        <end position="61"/>
    </location>
</feature>
<dbReference type="RefSeq" id="WP_306953616.1">
    <property type="nucleotide sequence ID" value="NZ_JAURUO010000004.1"/>
</dbReference>